<evidence type="ECO:0000313" key="4">
    <source>
        <dbReference type="Proteomes" id="UP000553193"/>
    </source>
</evidence>
<dbReference type="InterPro" id="IPR042100">
    <property type="entry name" value="Bug_dom1"/>
</dbReference>
<comment type="similarity">
    <text evidence="1">Belongs to the UPF0065 (bug) family.</text>
</comment>
<gene>
    <name evidence="3" type="ORF">GGQ83_003924</name>
</gene>
<evidence type="ECO:0000256" key="2">
    <source>
        <dbReference type="SAM" id="SignalP"/>
    </source>
</evidence>
<evidence type="ECO:0000313" key="3">
    <source>
        <dbReference type="EMBL" id="MBB3900447.1"/>
    </source>
</evidence>
<dbReference type="Gene3D" id="3.40.190.150">
    <property type="entry name" value="Bordetella uptake gene, domain 1"/>
    <property type="match status" value="1"/>
</dbReference>
<feature type="signal peptide" evidence="2">
    <location>
        <begin position="1"/>
        <end position="19"/>
    </location>
</feature>
<dbReference type="Gene3D" id="3.40.190.10">
    <property type="entry name" value="Periplasmic binding protein-like II"/>
    <property type="match status" value="1"/>
</dbReference>
<dbReference type="CDD" id="cd07012">
    <property type="entry name" value="PBP2_Bug_TTT"/>
    <property type="match status" value="1"/>
</dbReference>
<dbReference type="InterPro" id="IPR005064">
    <property type="entry name" value="BUG"/>
</dbReference>
<sequence length="324" mass="34366">MLKRALLACGLAVAAIAPAAIAPAAAQSFERPIRIIVPIAPGGGTDVFARLLAELVGSSLGQPIAVENRPGASSTIGTQFVVDQRPDGHTLMFTANSPITAAPHVMNVRYTVDQLEPMFMVGHVGFTLCVRNDSPIQDARSLIAAMRADPGGFNYGTDGVGGNMHLAAERVFRRLGVEGTMVPFQGAAQTLTAFSGGHIQLYGGSIAVAMPAIRDGRARCLILTQRDQHPAVPTGSGLDALGIPEEETLIWWGMLAPRGLPADRRAALMTAFEAAWRSERFQQQLARSGVTPQFRGPEESARLIAAESEALGRVVRAIGIERSR</sequence>
<dbReference type="PANTHER" id="PTHR42928:SF5">
    <property type="entry name" value="BLR1237 PROTEIN"/>
    <property type="match status" value="1"/>
</dbReference>
<dbReference type="PIRSF" id="PIRSF017082">
    <property type="entry name" value="YflP"/>
    <property type="match status" value="1"/>
</dbReference>
<dbReference type="PANTHER" id="PTHR42928">
    <property type="entry name" value="TRICARBOXYLATE-BINDING PROTEIN"/>
    <property type="match status" value="1"/>
</dbReference>
<reference evidence="3 4" key="1">
    <citation type="submission" date="2020-08" db="EMBL/GenBank/DDBJ databases">
        <title>Genomic Encyclopedia of Type Strains, Phase IV (KMG-IV): sequencing the most valuable type-strain genomes for metagenomic binning, comparative biology and taxonomic classification.</title>
        <authorList>
            <person name="Goeker M."/>
        </authorList>
    </citation>
    <scope>NUCLEOTIDE SEQUENCE [LARGE SCALE GENOMIC DNA]</scope>
    <source>
        <strain evidence="3 4">DSM 19979</strain>
    </source>
</reference>
<dbReference type="AlphaFoldDB" id="A0A840AHH5"/>
<name>A0A840AHH5_9PROT</name>
<organism evidence="3 4">
    <name type="scientific">Roseococcus suduntuyensis</name>
    <dbReference type="NCBI Taxonomy" id="455361"/>
    <lineage>
        <taxon>Bacteria</taxon>
        <taxon>Pseudomonadati</taxon>
        <taxon>Pseudomonadota</taxon>
        <taxon>Alphaproteobacteria</taxon>
        <taxon>Acetobacterales</taxon>
        <taxon>Roseomonadaceae</taxon>
        <taxon>Roseococcus</taxon>
    </lineage>
</organism>
<accession>A0A840AHH5</accession>
<protein>
    <submittedName>
        <fullName evidence="3">Tripartite-type tricarboxylate transporter receptor subunit TctC</fullName>
    </submittedName>
</protein>
<proteinExistence type="inferred from homology"/>
<keyword evidence="4" id="KW-1185">Reference proteome</keyword>
<keyword evidence="3" id="KW-0675">Receptor</keyword>
<dbReference type="EMBL" id="JACIDJ010000011">
    <property type="protein sequence ID" value="MBB3900447.1"/>
    <property type="molecule type" value="Genomic_DNA"/>
</dbReference>
<dbReference type="Proteomes" id="UP000553193">
    <property type="component" value="Unassembled WGS sequence"/>
</dbReference>
<dbReference type="SUPFAM" id="SSF53850">
    <property type="entry name" value="Periplasmic binding protein-like II"/>
    <property type="match status" value="1"/>
</dbReference>
<dbReference type="Pfam" id="PF03401">
    <property type="entry name" value="TctC"/>
    <property type="match status" value="1"/>
</dbReference>
<comment type="caution">
    <text evidence="3">The sequence shown here is derived from an EMBL/GenBank/DDBJ whole genome shotgun (WGS) entry which is preliminary data.</text>
</comment>
<evidence type="ECO:0000256" key="1">
    <source>
        <dbReference type="ARBA" id="ARBA00006987"/>
    </source>
</evidence>
<keyword evidence="2" id="KW-0732">Signal</keyword>
<dbReference type="RefSeq" id="WP_184386678.1">
    <property type="nucleotide sequence ID" value="NZ_JACIDJ010000011.1"/>
</dbReference>
<feature type="chain" id="PRO_5032515858" evidence="2">
    <location>
        <begin position="20"/>
        <end position="324"/>
    </location>
</feature>